<dbReference type="InterPro" id="IPR002716">
    <property type="entry name" value="PIN_dom"/>
</dbReference>
<dbReference type="GO" id="GO:0003723">
    <property type="term" value="F:RNA binding"/>
    <property type="evidence" value="ECO:0007669"/>
    <property type="project" value="UniProtKB-UniRule"/>
</dbReference>
<protein>
    <recommendedName>
        <fullName evidence="11">Ribonuclease</fullName>
        <ecNumber evidence="11">3.1.26.4</ecNumber>
    </recommendedName>
</protein>
<evidence type="ECO:0000256" key="4">
    <source>
        <dbReference type="ARBA" id="ARBA00008378"/>
    </source>
</evidence>
<name>A0AAU8H0G7_9BACT</name>
<dbReference type="PANTHER" id="PTHR10954:SF23">
    <property type="entry name" value="RIBONUCLEASE"/>
    <property type="match status" value="1"/>
</dbReference>
<dbReference type="PANTHER" id="PTHR10954">
    <property type="entry name" value="RIBONUCLEASE H2 SUBUNIT A"/>
    <property type="match status" value="1"/>
</dbReference>
<proteinExistence type="inferred from homology"/>
<dbReference type="Pfam" id="PF01351">
    <property type="entry name" value="RNase_HII"/>
    <property type="match status" value="1"/>
</dbReference>
<feature type="binding site" evidence="10">
    <location>
        <position position="198"/>
    </location>
    <ligand>
        <name>a divalent metal cation</name>
        <dbReference type="ChEBI" id="CHEBI:60240"/>
    </ligand>
</feature>
<sequence length="502" mass="58159">MNGRKWKLDNQKAENIREYLLKMGGEEEKVKNISEKWRVRFSDSTFTFYSTGTLYSTPSNSRDPAVENVWNYIDSIVGSLFTQPTKKFLIGFDETGKGEIIGHMHLVGAIIPSILFSELERIISTADTKKKHNFDYWDTIFRQIANFQNKGLKFIEEKIPPWDIDRYNINKIMDVVYQRILNTFFRDILIEECRIVIDDYGIGETLRRFLNFLAQKGAEIVVSQKADDKYLEARIASLIAKRNREMVIKTINEKEEFKIENLSIGSGNAGDGQTIEWLEKWYKSGKDWLWFIRRSYSSVREIEGKKEEIRKEIPPLNEDLLTECFKQQFNLGKLDIRALSVVCPHCGTASRSVQLINKDDRFIPKCHSCNNTIENLDFTLRYYCGFIIPDSNIINRGLISKALNKKSFFEDFTILIPGIVRFECDTSGGKEEFKRLGKFASIGRIKLKEVGEFRADKFKKLTSQEKDDLIINTCIEYNAILITADNQVKALAVSRNIFTIFV</sequence>
<dbReference type="InterPro" id="IPR024567">
    <property type="entry name" value="RNase_HII/HIII_dom"/>
</dbReference>
<dbReference type="EC" id="3.1.26.4" evidence="11"/>
<dbReference type="InterPro" id="IPR036397">
    <property type="entry name" value="RNaseH_sf"/>
</dbReference>
<dbReference type="InterPro" id="IPR001352">
    <property type="entry name" value="RNase_HII/HIII"/>
</dbReference>
<accession>A0AAU8H0G7</accession>
<evidence type="ECO:0000256" key="1">
    <source>
        <dbReference type="ARBA" id="ARBA00000077"/>
    </source>
</evidence>
<evidence type="ECO:0000256" key="8">
    <source>
        <dbReference type="ARBA" id="ARBA00022759"/>
    </source>
</evidence>
<comment type="subcellular location">
    <subcellularLocation>
        <location evidence="3">Cytoplasm</location>
    </subcellularLocation>
</comment>
<dbReference type="Gene3D" id="1.10.10.460">
    <property type="entry name" value="Ribonuclease hii. Domain 2"/>
    <property type="match status" value="1"/>
</dbReference>
<comment type="cofactor">
    <cofactor evidence="10">
        <name>Mn(2+)</name>
        <dbReference type="ChEBI" id="CHEBI:29035"/>
    </cofactor>
    <cofactor evidence="10">
        <name>Mg(2+)</name>
        <dbReference type="ChEBI" id="CHEBI:18420"/>
    </cofactor>
    <text evidence="10">Manganese or magnesium. Binds 1 divalent metal ion per monomer in the absence of substrate. May bind a second metal ion after substrate binding.</text>
</comment>
<evidence type="ECO:0000256" key="3">
    <source>
        <dbReference type="ARBA" id="ARBA00004496"/>
    </source>
</evidence>
<evidence type="ECO:0000256" key="11">
    <source>
        <dbReference type="RuleBase" id="RU003515"/>
    </source>
</evidence>
<reference evidence="13" key="1">
    <citation type="submission" date="2024-01" db="EMBL/GenBank/DDBJ databases">
        <title>The first autotrophic representatives of the genus Thermodesulfovibrio.</title>
        <authorList>
            <person name="Maltseva A.I."/>
            <person name="Elcheninov A.G."/>
            <person name="Kublanov I.V."/>
            <person name="Lebedinsky A.V."/>
            <person name="Frolov E.N."/>
        </authorList>
    </citation>
    <scope>NUCLEOTIDE SEQUENCE</scope>
    <source>
        <strain evidence="13">3462-1</strain>
    </source>
</reference>
<evidence type="ECO:0000256" key="9">
    <source>
        <dbReference type="ARBA" id="ARBA00022801"/>
    </source>
</evidence>
<dbReference type="RefSeq" id="WP_353686048.1">
    <property type="nucleotide sequence ID" value="NZ_CP144374.1"/>
</dbReference>
<keyword evidence="8 10" id="KW-0255">Endonuclease</keyword>
<dbReference type="EMBL" id="CP144374">
    <property type="protein sequence ID" value="XCH48402.1"/>
    <property type="molecule type" value="Genomic_DNA"/>
</dbReference>
<comment type="function">
    <text evidence="2 11">Endonuclease that specifically degrades the RNA of RNA-DNA hybrids.</text>
</comment>
<keyword evidence="6 10" id="KW-0540">Nuclease</keyword>
<evidence type="ECO:0000256" key="2">
    <source>
        <dbReference type="ARBA" id="ARBA00004065"/>
    </source>
</evidence>
<comment type="similarity">
    <text evidence="4">Belongs to the RNase HII family. RnhC subfamily.</text>
</comment>
<evidence type="ECO:0000256" key="5">
    <source>
        <dbReference type="ARBA" id="ARBA00022490"/>
    </source>
</evidence>
<gene>
    <name evidence="13" type="ORF">V4D31_08665</name>
</gene>
<evidence type="ECO:0000256" key="7">
    <source>
        <dbReference type="ARBA" id="ARBA00022723"/>
    </source>
</evidence>
<dbReference type="SUPFAM" id="SSF88723">
    <property type="entry name" value="PIN domain-like"/>
    <property type="match status" value="1"/>
</dbReference>
<organism evidence="13">
    <name type="scientific">Thermodesulfovibrio obliviosus</name>
    <dbReference type="NCBI Taxonomy" id="3118332"/>
    <lineage>
        <taxon>Bacteria</taxon>
        <taxon>Pseudomonadati</taxon>
        <taxon>Nitrospirota</taxon>
        <taxon>Thermodesulfovibrionia</taxon>
        <taxon>Thermodesulfovibrionales</taxon>
        <taxon>Thermodesulfovibrionaceae</taxon>
        <taxon>Thermodesulfovibrio</taxon>
    </lineage>
</organism>
<feature type="domain" description="RNase H type-2" evidence="12">
    <location>
        <begin position="87"/>
        <end position="308"/>
    </location>
</feature>
<dbReference type="InterPro" id="IPR012337">
    <property type="entry name" value="RNaseH-like_sf"/>
</dbReference>
<feature type="binding site" evidence="10">
    <location>
        <position position="93"/>
    </location>
    <ligand>
        <name>a divalent metal cation</name>
        <dbReference type="ChEBI" id="CHEBI:60240"/>
    </ligand>
</feature>
<evidence type="ECO:0000256" key="10">
    <source>
        <dbReference type="PROSITE-ProRule" id="PRU01319"/>
    </source>
</evidence>
<dbReference type="InterPro" id="IPR029060">
    <property type="entry name" value="PIN-like_dom_sf"/>
</dbReference>
<dbReference type="Gene3D" id="3.30.420.10">
    <property type="entry name" value="Ribonuclease H-like superfamily/Ribonuclease H"/>
    <property type="match status" value="1"/>
</dbReference>
<dbReference type="KEGG" id="tob:V4D31_08665"/>
<evidence type="ECO:0000256" key="6">
    <source>
        <dbReference type="ARBA" id="ARBA00022722"/>
    </source>
</evidence>
<dbReference type="InterPro" id="IPR023160">
    <property type="entry name" value="RNase_HII_hlx-loop-hlx_cap_dom"/>
</dbReference>
<dbReference type="GO" id="GO:0032299">
    <property type="term" value="C:ribonuclease H2 complex"/>
    <property type="evidence" value="ECO:0007669"/>
    <property type="project" value="TreeGrafter"/>
</dbReference>
<keyword evidence="5" id="KW-0963">Cytoplasm</keyword>
<keyword evidence="9 10" id="KW-0378">Hydrolase</keyword>
<dbReference type="Gene3D" id="3.40.50.1010">
    <property type="entry name" value="5'-nuclease"/>
    <property type="match status" value="1"/>
</dbReference>
<dbReference type="GO" id="GO:0046872">
    <property type="term" value="F:metal ion binding"/>
    <property type="evidence" value="ECO:0007669"/>
    <property type="project" value="UniProtKB-KW"/>
</dbReference>
<comment type="catalytic activity">
    <reaction evidence="1 10 11">
        <text>Endonucleolytic cleavage to 5'-phosphomonoester.</text>
        <dbReference type="EC" id="3.1.26.4"/>
    </reaction>
</comment>
<keyword evidence="7 10" id="KW-0479">Metal-binding</keyword>
<dbReference type="SMART" id="SM00670">
    <property type="entry name" value="PINc"/>
    <property type="match status" value="1"/>
</dbReference>
<dbReference type="GO" id="GO:0004523">
    <property type="term" value="F:RNA-DNA hybrid ribonuclease activity"/>
    <property type="evidence" value="ECO:0007669"/>
    <property type="project" value="UniProtKB-UniRule"/>
</dbReference>
<evidence type="ECO:0000313" key="13">
    <source>
        <dbReference type="EMBL" id="XCH48402.1"/>
    </source>
</evidence>
<dbReference type="SUPFAM" id="SSF53098">
    <property type="entry name" value="Ribonuclease H-like"/>
    <property type="match status" value="1"/>
</dbReference>
<dbReference type="AlphaFoldDB" id="A0AAU8H0G7"/>
<feature type="binding site" evidence="10">
    <location>
        <position position="94"/>
    </location>
    <ligand>
        <name>a divalent metal cation</name>
        <dbReference type="ChEBI" id="CHEBI:60240"/>
    </ligand>
</feature>
<dbReference type="GO" id="GO:0006298">
    <property type="term" value="P:mismatch repair"/>
    <property type="evidence" value="ECO:0007669"/>
    <property type="project" value="TreeGrafter"/>
</dbReference>
<dbReference type="PROSITE" id="PS51975">
    <property type="entry name" value="RNASE_H_2"/>
    <property type="match status" value="1"/>
</dbReference>
<dbReference type="GO" id="GO:0005737">
    <property type="term" value="C:cytoplasm"/>
    <property type="evidence" value="ECO:0007669"/>
    <property type="project" value="UniProtKB-SubCell"/>
</dbReference>
<dbReference type="GO" id="GO:0043137">
    <property type="term" value="P:DNA replication, removal of RNA primer"/>
    <property type="evidence" value="ECO:0007669"/>
    <property type="project" value="TreeGrafter"/>
</dbReference>
<evidence type="ECO:0000259" key="12">
    <source>
        <dbReference type="PROSITE" id="PS51975"/>
    </source>
</evidence>